<dbReference type="AlphaFoldDB" id="A0A7H8DSE1"/>
<gene>
    <name evidence="2" type="ORF">F0254_19370</name>
</gene>
<evidence type="ECO:0000313" key="2">
    <source>
        <dbReference type="EMBL" id="NOI10996.1"/>
    </source>
</evidence>
<name>A0A7H8DSE1_VIBAL</name>
<dbReference type="Proteomes" id="UP000532247">
    <property type="component" value="Unassembled WGS sequence"/>
</dbReference>
<keyword evidence="1" id="KW-0472">Membrane</keyword>
<proteinExistence type="predicted"/>
<organism evidence="2 3">
    <name type="scientific">Vibrio alginolyticus</name>
    <dbReference type="NCBI Taxonomy" id="663"/>
    <lineage>
        <taxon>Bacteria</taxon>
        <taxon>Pseudomonadati</taxon>
        <taxon>Pseudomonadota</taxon>
        <taxon>Gammaproteobacteria</taxon>
        <taxon>Vibrionales</taxon>
        <taxon>Vibrionaceae</taxon>
        <taxon>Vibrio</taxon>
    </lineage>
</organism>
<dbReference type="EMBL" id="VTYF01000013">
    <property type="protein sequence ID" value="NOI10996.1"/>
    <property type="molecule type" value="Genomic_DNA"/>
</dbReference>
<reference evidence="2 3" key="1">
    <citation type="submission" date="2019-09" db="EMBL/GenBank/DDBJ databases">
        <title>Draft genome sequencing and comparative genomics of hatchery-associated Vibrios.</title>
        <authorList>
            <person name="Kehlet-Delgado H."/>
            <person name="Mueller R.S."/>
        </authorList>
    </citation>
    <scope>NUCLEOTIDE SEQUENCE [LARGE SCALE GENOMIC DNA]</scope>
    <source>
        <strain evidence="2 3">081416A</strain>
    </source>
</reference>
<keyword evidence="1" id="KW-0812">Transmembrane</keyword>
<dbReference type="RefSeq" id="WP_042523492.1">
    <property type="nucleotide sequence ID" value="NZ_CP054700.1"/>
</dbReference>
<keyword evidence="1" id="KW-1133">Transmembrane helix</keyword>
<accession>A0A7H8DSE1</accession>
<feature type="transmembrane region" description="Helical" evidence="1">
    <location>
        <begin position="12"/>
        <end position="33"/>
    </location>
</feature>
<protein>
    <submittedName>
        <fullName evidence="2">MSHA biogenesis protein MshP</fullName>
    </submittedName>
</protein>
<evidence type="ECO:0000256" key="1">
    <source>
        <dbReference type="SAM" id="Phobius"/>
    </source>
</evidence>
<comment type="caution">
    <text evidence="2">The sequence shown here is derived from an EMBL/GenBank/DDBJ whole genome shotgun (WGS) entry which is preliminary data.</text>
</comment>
<sequence length="145" mass="16140">MFHNKQKGNVLIVTLFVIIVMGYLAASLMKVTWSNQSGLTREFLGTKAWFTAQSSNDWVLTQFFPLSSSAAVKTRCDDIEAKRVKPDSDLFDKACKVTTIECQEAGKLPGDFPGKEVELYVVKSVAVCGSGVSKVQRQQEVWVRE</sequence>
<evidence type="ECO:0000313" key="3">
    <source>
        <dbReference type="Proteomes" id="UP000532247"/>
    </source>
</evidence>